<dbReference type="InterPro" id="IPR007867">
    <property type="entry name" value="GMC_OxRtase_C"/>
</dbReference>
<dbReference type="Pfam" id="PF05199">
    <property type="entry name" value="GMC_oxred_C"/>
    <property type="match status" value="1"/>
</dbReference>
<evidence type="ECO:0000259" key="15">
    <source>
        <dbReference type="Pfam" id="PF00732"/>
    </source>
</evidence>
<keyword evidence="9" id="KW-0413">Isomerase</keyword>
<evidence type="ECO:0000256" key="11">
    <source>
        <dbReference type="ARBA" id="ARBA00049645"/>
    </source>
</evidence>
<sequence length="499" mass="54289">MKLSYDTIIIGSGFGGSVAASTLSSAGQNVLLIERGPWRDSAAVRAAGIQNASSLPKGYSSYLDLLHRVGYSKIKGTGKRLNRHGLFDIHFGSEMTVVCSNGVGGGSHVYSAMNTRPANNQYWNHRSNELSATSMEEHYQWMISTMSAKEPNIDDKIPNFTGERFASSPHFIANDKTGQPAMSVSMNGDAENYRDNSFFGSENGAKATLDRILLIPAKAQGLEIAALHECLSIWKTHEGYRLEVMDHNAKRIRQFSAKRVILAAGTLNTLRLLFRSRALGGLTGLKNLGHGFGGNGDVPGYWAVNEAGADFTQGIPCHGRFALRDSKGDIEILPDLLPVDLTSYGLNGIGNLPMPSFLRRRLKQDLVVVGMGSDNADGVVEWLNGKLSIHYIRQNNPILKSICRHFDEIARRSQRPIYYTERHPLTVHPLGGARLSATPDEGVINGNGEVWDSPGLFIADASALPAAPGTPPSMTISAWSRHVALKILTQQNNNSGINR</sequence>
<keyword evidence="3" id="KW-0285">Flavoprotein</keyword>
<reference evidence="17" key="1">
    <citation type="submission" date="2015-10" db="EMBL/GenBank/DDBJ databases">
        <authorList>
            <person name="Gilbert D.G."/>
        </authorList>
    </citation>
    <scope>NUCLEOTIDE SEQUENCE</scope>
</reference>
<evidence type="ECO:0000256" key="12">
    <source>
        <dbReference type="ARBA" id="ARBA00049723"/>
    </source>
</evidence>
<keyword evidence="2" id="KW-0153">Cholesterol metabolism</keyword>
<dbReference type="EMBL" id="CZQC01000049">
    <property type="protein sequence ID" value="CUS41638.1"/>
    <property type="molecule type" value="Genomic_DNA"/>
</dbReference>
<evidence type="ECO:0000256" key="5">
    <source>
        <dbReference type="ARBA" id="ARBA00023002"/>
    </source>
</evidence>
<dbReference type="InterPro" id="IPR036188">
    <property type="entry name" value="FAD/NAD-bd_sf"/>
</dbReference>
<evidence type="ECO:0000256" key="3">
    <source>
        <dbReference type="ARBA" id="ARBA00022630"/>
    </source>
</evidence>
<dbReference type="GO" id="GO:0050660">
    <property type="term" value="F:flavin adenine dinucleotide binding"/>
    <property type="evidence" value="ECO:0007669"/>
    <property type="project" value="InterPro"/>
</dbReference>
<gene>
    <name evidence="17" type="ORF">MGWOODY_Tha1712</name>
</gene>
<dbReference type="GO" id="GO:0016995">
    <property type="term" value="F:cholesterol oxidase activity"/>
    <property type="evidence" value="ECO:0007669"/>
    <property type="project" value="UniProtKB-EC"/>
</dbReference>
<dbReference type="AlphaFoldDB" id="A0A160TDA6"/>
<evidence type="ECO:0000256" key="14">
    <source>
        <dbReference type="ARBA" id="ARBA00049778"/>
    </source>
</evidence>
<dbReference type="PANTHER" id="PTHR47470:SF1">
    <property type="entry name" value="FAD-DEPENDENT OXIDOREDUCTASE 2 FAD BINDING DOMAIN-CONTAINING PROTEIN"/>
    <property type="match status" value="1"/>
</dbReference>
<feature type="domain" description="Glucose-methanol-choline oxidoreductase C-terminal" evidence="16">
    <location>
        <begin position="425"/>
        <end position="478"/>
    </location>
</feature>
<feature type="domain" description="Glucose-methanol-choline oxidoreductase N-terminal" evidence="15">
    <location>
        <begin position="6"/>
        <end position="276"/>
    </location>
</feature>
<proteinExistence type="predicted"/>
<evidence type="ECO:0000256" key="10">
    <source>
        <dbReference type="ARBA" id="ARBA00038856"/>
    </source>
</evidence>
<dbReference type="SUPFAM" id="SSF51905">
    <property type="entry name" value="FAD/NAD(P)-binding domain"/>
    <property type="match status" value="1"/>
</dbReference>
<dbReference type="Gene3D" id="3.30.410.10">
    <property type="entry name" value="Cholesterol Oxidase, domain 2"/>
    <property type="match status" value="1"/>
</dbReference>
<evidence type="ECO:0000256" key="1">
    <source>
        <dbReference type="ARBA" id="ARBA00001974"/>
    </source>
</evidence>
<keyword evidence="5" id="KW-0560">Oxidoreductase</keyword>
<comment type="cofactor">
    <cofactor evidence="1">
        <name>FAD</name>
        <dbReference type="ChEBI" id="CHEBI:57692"/>
    </cofactor>
</comment>
<evidence type="ECO:0000256" key="6">
    <source>
        <dbReference type="ARBA" id="ARBA00023098"/>
    </source>
</evidence>
<dbReference type="EC" id="1.1.3.6" evidence="12"/>
<evidence type="ECO:0000256" key="13">
    <source>
        <dbReference type="ARBA" id="ARBA00049744"/>
    </source>
</evidence>
<dbReference type="GO" id="GO:0008203">
    <property type="term" value="P:cholesterol metabolic process"/>
    <property type="evidence" value="ECO:0007669"/>
    <property type="project" value="UniProtKB-KW"/>
</dbReference>
<dbReference type="Gene3D" id="3.50.50.60">
    <property type="entry name" value="FAD/NAD(P)-binding domain"/>
    <property type="match status" value="1"/>
</dbReference>
<evidence type="ECO:0000256" key="2">
    <source>
        <dbReference type="ARBA" id="ARBA00022548"/>
    </source>
</evidence>
<dbReference type="Pfam" id="PF00732">
    <property type="entry name" value="GMC_oxred_N"/>
    <property type="match status" value="1"/>
</dbReference>
<accession>A0A160TDA6</accession>
<dbReference type="EC" id="5.3.3.1" evidence="10"/>
<evidence type="ECO:0000256" key="4">
    <source>
        <dbReference type="ARBA" id="ARBA00022827"/>
    </source>
</evidence>
<keyword evidence="8" id="KW-0753">Steroid metabolism</keyword>
<protein>
    <recommendedName>
        <fullName evidence="13">Cholesterol oxidase</fullName>
        <ecNumber evidence="12">1.1.3.6</ecNumber>
        <ecNumber evidence="10">5.3.3.1</ecNumber>
    </recommendedName>
    <alternativeName>
        <fullName evidence="14">Cholesterol isomerase</fullName>
    </alternativeName>
</protein>
<comment type="pathway">
    <text evidence="11">Steroid metabolism; cholesterol degradation.</text>
</comment>
<keyword evidence="6" id="KW-0443">Lipid metabolism</keyword>
<evidence type="ECO:0000259" key="16">
    <source>
        <dbReference type="Pfam" id="PF05199"/>
    </source>
</evidence>
<name>A0A160TDA6_9ZZZZ</name>
<dbReference type="InterPro" id="IPR000172">
    <property type="entry name" value="GMC_OxRdtase_N"/>
</dbReference>
<dbReference type="PANTHER" id="PTHR47470">
    <property type="entry name" value="CHOLESTEROL OXIDASE"/>
    <property type="match status" value="1"/>
</dbReference>
<evidence type="ECO:0000256" key="7">
    <source>
        <dbReference type="ARBA" id="ARBA00023166"/>
    </source>
</evidence>
<keyword evidence="4" id="KW-0274">FAD</keyword>
<organism evidence="17">
    <name type="scientific">hydrothermal vent metagenome</name>
    <dbReference type="NCBI Taxonomy" id="652676"/>
    <lineage>
        <taxon>unclassified sequences</taxon>
        <taxon>metagenomes</taxon>
        <taxon>ecological metagenomes</taxon>
    </lineage>
</organism>
<keyword evidence="7" id="KW-1207">Sterol metabolism</keyword>
<evidence type="ECO:0000256" key="8">
    <source>
        <dbReference type="ARBA" id="ARBA00023221"/>
    </source>
</evidence>
<dbReference type="GO" id="GO:0004769">
    <property type="term" value="F:steroid Delta-isomerase activity"/>
    <property type="evidence" value="ECO:0007669"/>
    <property type="project" value="UniProtKB-EC"/>
</dbReference>
<dbReference type="InterPro" id="IPR052542">
    <property type="entry name" value="Cholesterol_Oxidase"/>
</dbReference>
<evidence type="ECO:0000256" key="9">
    <source>
        <dbReference type="ARBA" id="ARBA00023235"/>
    </source>
</evidence>
<evidence type="ECO:0000313" key="17">
    <source>
        <dbReference type="EMBL" id="CUS41638.1"/>
    </source>
</evidence>